<sequence length="712" mass="84000">MHAVKSAKLRSVIMEARATTLLGFFEENQNNQFVIPIYQRVYSWEKEQCKQLWDDIIKIGRNDKMNGHFIGSILYVLDGNTPSSPLLIIDGQQRLTTIMLLLIALRNHLSDEVKILEEFSRKEIESYLINSNKDGDKKFKLILSESDKDTLLSLIDENKRKPSEPSVKIVENFKLFEKWISENTDKLETIFKGLKKLMIVWIALEKGKDDPQLIFESMNSKGIELTQTDLIRNYIVMETEVEKQEDFYNQYWRAMEEDFKQNETLFNRFVRHYLTIKTGEIPKIKKVYEAFKDYQQKEGIEIEDLLKDLQKYCGYFCQIAFKKEKDKDDLNKALSFLVDLEMDVVYPLLLELYSDYKDSILSDQDFISIIALTESYLCRRAVCGFESSGLNKIFAFFTKEINKDQYLESMKAHFLSLEKTTGKFPKDSEFKDSFITKELYGPKKIKKTRYFLERLEKNFDTKEPVNTQECSIEHIMPQTLTPEWQKDLGENFEAIHEKYLHTIGNLTLTGYNSEYSNKPFQEKRDMEKGFKQSSLKLNQGLKDLEVFDEKEIEKRANDLADWALKIWAYPKLEAETLEEYKSKKAKKVYDLSSYKFSPHSRELFDILREKIKALDERITEKFNQQYIAYKFCEISFVDIVVREKGLKLYLKMEFNELQDEIEEKLKIEDVSEIGRPCVGNMEVELETKENIPYCLGLIRQALEKQMDGRNRQ</sequence>
<dbReference type="InterPro" id="IPR011089">
    <property type="entry name" value="GmrSD_C"/>
</dbReference>
<comment type="caution">
    <text evidence="3">The sequence shown here is derived from an EMBL/GenBank/DDBJ whole genome shotgun (WGS) entry which is preliminary data.</text>
</comment>
<dbReference type="Pfam" id="PF03235">
    <property type="entry name" value="GmrSD_N"/>
    <property type="match status" value="1"/>
</dbReference>
<dbReference type="Pfam" id="PF07510">
    <property type="entry name" value="GmrSD_C"/>
    <property type="match status" value="1"/>
</dbReference>
<dbReference type="EMBL" id="APEZ01000076">
    <property type="protein sequence ID" value="EMH64578.1"/>
    <property type="molecule type" value="Genomic_DNA"/>
</dbReference>
<organism evidence="3 4">
    <name type="scientific">Helicobacter pylori HP260AFii</name>
    <dbReference type="NCBI Taxonomy" id="1159077"/>
    <lineage>
        <taxon>Bacteria</taxon>
        <taxon>Pseudomonadati</taxon>
        <taxon>Campylobacterota</taxon>
        <taxon>Epsilonproteobacteria</taxon>
        <taxon>Campylobacterales</taxon>
        <taxon>Helicobacteraceae</taxon>
        <taxon>Helicobacter</taxon>
    </lineage>
</organism>
<dbReference type="PANTHER" id="PTHR35149">
    <property type="entry name" value="SLL5132 PROTEIN"/>
    <property type="match status" value="1"/>
</dbReference>
<accession>A0ABC9S7I8</accession>
<feature type="domain" description="GmrSD restriction endonucleases C-terminal" evidence="2">
    <location>
        <begin position="425"/>
        <end position="562"/>
    </location>
</feature>
<dbReference type="AlphaFoldDB" id="A0ABC9S7I8"/>
<dbReference type="InterPro" id="IPR004919">
    <property type="entry name" value="GmrSD_N"/>
</dbReference>
<evidence type="ECO:0008006" key="5">
    <source>
        <dbReference type="Google" id="ProtNLM"/>
    </source>
</evidence>
<name>A0ABC9S7I8_HELPX</name>
<evidence type="ECO:0000259" key="1">
    <source>
        <dbReference type="Pfam" id="PF03235"/>
    </source>
</evidence>
<feature type="domain" description="GmrSD restriction endonucleases N-terminal" evidence="1">
    <location>
        <begin position="24"/>
        <end position="235"/>
    </location>
</feature>
<gene>
    <name evidence="3" type="ORF">HMPREF1449_01566</name>
</gene>
<reference evidence="3 4" key="1">
    <citation type="submission" date="2012-12" db="EMBL/GenBank/DDBJ databases">
        <authorList>
            <person name="Weinstock G."/>
            <person name="Sodergren E."/>
            <person name="Lobos E.A."/>
            <person name="Fulton L."/>
            <person name="Fulton R."/>
            <person name="Courtney L."/>
            <person name="Fronick C."/>
            <person name="O'Laughlin M."/>
            <person name="Godfrey J."/>
            <person name="Wilson R.M."/>
            <person name="Miner T."/>
            <person name="Farmer C."/>
            <person name="Delehaunty K."/>
            <person name="Cordes M."/>
            <person name="Minx P."/>
            <person name="Tomlinson C."/>
            <person name="Chen J."/>
            <person name="Wollam A."/>
            <person name="Pepin K.H."/>
            <person name="Bhonagiri V."/>
            <person name="Zhang X."/>
            <person name="Suruliraj S."/>
            <person name="Antonio M."/>
            <person name="Secka O."/>
            <person name="Thomas J."/>
            <person name="Warren W."/>
            <person name="Mitreva M."/>
            <person name="Mardis E.R."/>
            <person name="Wilson R.K."/>
        </authorList>
    </citation>
    <scope>NUCLEOTIDE SEQUENCE [LARGE SCALE GENOMIC DNA]</scope>
    <source>
        <strain evidence="3 4">HP260AFii</strain>
    </source>
</reference>
<evidence type="ECO:0000313" key="3">
    <source>
        <dbReference type="EMBL" id="EMH64578.1"/>
    </source>
</evidence>
<evidence type="ECO:0000313" key="4">
    <source>
        <dbReference type="Proteomes" id="UP000011945"/>
    </source>
</evidence>
<dbReference type="PANTHER" id="PTHR35149:SF2">
    <property type="entry name" value="DUF262 DOMAIN-CONTAINING PROTEIN"/>
    <property type="match status" value="1"/>
</dbReference>
<evidence type="ECO:0000259" key="2">
    <source>
        <dbReference type="Pfam" id="PF07510"/>
    </source>
</evidence>
<dbReference type="Proteomes" id="UP000011945">
    <property type="component" value="Unassembled WGS sequence"/>
</dbReference>
<protein>
    <recommendedName>
        <fullName evidence="5">DUF262 domain-containing protein</fullName>
    </recommendedName>
</protein>
<proteinExistence type="predicted"/>